<reference evidence="2 3" key="1">
    <citation type="submission" date="2016-11" db="EMBL/GenBank/DDBJ databases">
        <authorList>
            <person name="Varghese N."/>
            <person name="Submissions S."/>
        </authorList>
    </citation>
    <scope>NUCLEOTIDE SEQUENCE [LARGE SCALE GENOMIC DNA]</scope>
    <source>
        <strain evidence="2 3">DSM 19027</strain>
    </source>
</reference>
<dbReference type="Pfam" id="PF04221">
    <property type="entry name" value="RelB"/>
    <property type="match status" value="1"/>
</dbReference>
<feature type="compositionally biased region" description="Basic and acidic residues" evidence="1">
    <location>
        <begin position="62"/>
        <end position="73"/>
    </location>
</feature>
<keyword evidence="3" id="KW-1185">Reference proteome</keyword>
<name>A0A1M6G538_9FIRM</name>
<dbReference type="RefSeq" id="WP_188118424.1">
    <property type="nucleotide sequence ID" value="NZ_DAONMB010000129.1"/>
</dbReference>
<dbReference type="GO" id="GO:0006355">
    <property type="term" value="P:regulation of DNA-templated transcription"/>
    <property type="evidence" value="ECO:0007669"/>
    <property type="project" value="InterPro"/>
</dbReference>
<dbReference type="AlphaFoldDB" id="A0A1M6G538"/>
<evidence type="ECO:0000256" key="1">
    <source>
        <dbReference type="SAM" id="MobiDB-lite"/>
    </source>
</evidence>
<proteinExistence type="predicted"/>
<organism evidence="2 3">
    <name type="scientific">Thermoclostridium caenicola</name>
    <dbReference type="NCBI Taxonomy" id="659425"/>
    <lineage>
        <taxon>Bacteria</taxon>
        <taxon>Bacillati</taxon>
        <taxon>Bacillota</taxon>
        <taxon>Clostridia</taxon>
        <taxon>Eubacteriales</taxon>
        <taxon>Oscillospiraceae</taxon>
        <taxon>Thermoclostridium</taxon>
    </lineage>
</organism>
<protein>
    <submittedName>
        <fullName evidence="2">Addiction module antitoxin, RelB/DinJ family</fullName>
    </submittedName>
</protein>
<dbReference type="InterPro" id="IPR013321">
    <property type="entry name" value="Arc_rbn_hlx_hlx"/>
</dbReference>
<dbReference type="InterPro" id="IPR007337">
    <property type="entry name" value="RelB/DinJ"/>
</dbReference>
<dbReference type="Gene3D" id="1.10.1220.10">
    <property type="entry name" value="Met repressor-like"/>
    <property type="match status" value="1"/>
</dbReference>
<dbReference type="EMBL" id="FQZP01000021">
    <property type="protein sequence ID" value="SHJ05055.1"/>
    <property type="molecule type" value="Genomic_DNA"/>
</dbReference>
<dbReference type="Proteomes" id="UP000324781">
    <property type="component" value="Unassembled WGS sequence"/>
</dbReference>
<accession>A0A1M6G538</accession>
<evidence type="ECO:0000313" key="2">
    <source>
        <dbReference type="EMBL" id="SHJ05055.1"/>
    </source>
</evidence>
<gene>
    <name evidence="2" type="ORF">SAMN05444373_102126</name>
</gene>
<feature type="region of interest" description="Disordered" evidence="1">
    <location>
        <begin position="55"/>
        <end position="76"/>
    </location>
</feature>
<sequence length="198" mass="22429">MASLEIQIDDTVLAEAKKVLHSLGLDVEMAVNIYLRRIALEKGLPMPMAVVSPKWTENDSDEGMKETDNDAKSRSRANNKITAEMIDEVWQAFLRYTRGLGEINPLSTEVSIKTGMNRGSAFIYLTVLTNLVKGEPNTRVVKYKDLVHLMDKIRSELGESQYQNALRSLEASVPYWREKISGTFADKVENYCRDHSNE</sequence>
<evidence type="ECO:0000313" key="3">
    <source>
        <dbReference type="Proteomes" id="UP000324781"/>
    </source>
</evidence>